<dbReference type="EMBL" id="PJQM01000023">
    <property type="protein sequence ID" value="RCI07162.1"/>
    <property type="molecule type" value="Genomic_DNA"/>
</dbReference>
<dbReference type="GO" id="GO:0015421">
    <property type="term" value="F:ABC-type oligopeptide transporter activity"/>
    <property type="evidence" value="ECO:0007669"/>
    <property type="project" value="TreeGrafter"/>
</dbReference>
<dbReference type="Pfam" id="PF00005">
    <property type="entry name" value="ABC_tran"/>
    <property type="match status" value="2"/>
</dbReference>
<keyword evidence="13" id="KW-1185">Reference proteome</keyword>
<dbReference type="CDD" id="cd18578">
    <property type="entry name" value="ABC_6TM_Pgp_ABCB1_D2_like"/>
    <property type="match status" value="1"/>
</dbReference>
<evidence type="ECO:0000313" key="13">
    <source>
        <dbReference type="Proteomes" id="UP000253551"/>
    </source>
</evidence>
<feature type="transmembrane region" description="Helical" evidence="9">
    <location>
        <begin position="78"/>
        <end position="102"/>
    </location>
</feature>
<dbReference type="PROSITE" id="PS50893">
    <property type="entry name" value="ABC_TRANSPORTER_2"/>
    <property type="match status" value="2"/>
</dbReference>
<dbReference type="CDD" id="cd03249">
    <property type="entry name" value="ABC_MTABC3_MDL1_MDL2"/>
    <property type="match status" value="2"/>
</dbReference>
<evidence type="ECO:0000256" key="1">
    <source>
        <dbReference type="ARBA" id="ARBA00004141"/>
    </source>
</evidence>
<evidence type="ECO:0000259" key="11">
    <source>
        <dbReference type="PROSITE" id="PS50929"/>
    </source>
</evidence>
<dbReference type="SUPFAM" id="SSF90123">
    <property type="entry name" value="ABC transporter transmembrane region"/>
    <property type="match status" value="2"/>
</dbReference>
<dbReference type="InterPro" id="IPR003439">
    <property type="entry name" value="ABC_transporter-like_ATP-bd"/>
</dbReference>
<evidence type="ECO:0000256" key="7">
    <source>
        <dbReference type="ARBA" id="ARBA00022989"/>
    </source>
</evidence>
<comment type="similarity">
    <text evidence="2">Belongs to the ABC transporter superfamily. ABCB family. Multidrug resistance exporter (TC 3.A.1.201) subfamily.</text>
</comment>
<dbReference type="InterPro" id="IPR027417">
    <property type="entry name" value="P-loop_NTPase"/>
</dbReference>
<dbReference type="GO" id="GO:0005743">
    <property type="term" value="C:mitochondrial inner membrane"/>
    <property type="evidence" value="ECO:0007669"/>
    <property type="project" value="TreeGrafter"/>
</dbReference>
<reference evidence="12 13" key="1">
    <citation type="journal article" date="2018" name="G3 (Bethesda)">
        <title>Phylogenetic and Phylogenomic Definition of Rhizopus Species.</title>
        <authorList>
            <person name="Gryganskyi A.P."/>
            <person name="Golan J."/>
            <person name="Dolatabadi S."/>
            <person name="Mondo S."/>
            <person name="Robb S."/>
            <person name="Idnurm A."/>
            <person name="Muszewska A."/>
            <person name="Steczkiewicz K."/>
            <person name="Masonjones S."/>
            <person name="Liao H.L."/>
            <person name="Gajdeczka M.T."/>
            <person name="Anike F."/>
            <person name="Vuek A."/>
            <person name="Anishchenko I.M."/>
            <person name="Voigt K."/>
            <person name="de Hoog G.S."/>
            <person name="Smith M.E."/>
            <person name="Heitman J."/>
            <person name="Vilgalys R."/>
            <person name="Stajich J.E."/>
        </authorList>
    </citation>
    <scope>NUCLEOTIDE SEQUENCE [LARGE SCALE GENOMIC DNA]</scope>
    <source>
        <strain evidence="12 13">LSU 92-RS-03</strain>
    </source>
</reference>
<proteinExistence type="inferred from homology"/>
<gene>
    <name evidence="12" type="primary">ABCB1_5</name>
    <name evidence="12" type="ORF">CU098_013856</name>
</gene>
<evidence type="ECO:0000256" key="5">
    <source>
        <dbReference type="ARBA" id="ARBA00022741"/>
    </source>
</evidence>
<evidence type="ECO:0000256" key="4">
    <source>
        <dbReference type="ARBA" id="ARBA00022692"/>
    </source>
</evidence>
<dbReference type="GO" id="GO:0016887">
    <property type="term" value="F:ATP hydrolysis activity"/>
    <property type="evidence" value="ECO:0007669"/>
    <property type="project" value="InterPro"/>
</dbReference>
<dbReference type="STRING" id="4846.A0A367KYW6"/>
<feature type="domain" description="ABC transmembrane type-1" evidence="11">
    <location>
        <begin position="34"/>
        <end position="321"/>
    </location>
</feature>
<evidence type="ECO:0000256" key="6">
    <source>
        <dbReference type="ARBA" id="ARBA00022840"/>
    </source>
</evidence>
<keyword evidence="4 9" id="KW-0812">Transmembrane</keyword>
<comment type="subcellular location">
    <subcellularLocation>
        <location evidence="1">Membrane</location>
        <topology evidence="1">Multi-pass membrane protein</topology>
    </subcellularLocation>
</comment>
<name>A0A367KYW6_RHIST</name>
<comment type="caution">
    <text evidence="12">The sequence shown here is derived from an EMBL/GenBank/DDBJ whole genome shotgun (WGS) entry which is preliminary data.</text>
</comment>
<dbReference type="PROSITE" id="PS00211">
    <property type="entry name" value="ABC_TRANSPORTER_1"/>
    <property type="match status" value="2"/>
</dbReference>
<organism evidence="12 13">
    <name type="scientific">Rhizopus stolonifer</name>
    <name type="common">Rhizopus nigricans</name>
    <dbReference type="NCBI Taxonomy" id="4846"/>
    <lineage>
        <taxon>Eukaryota</taxon>
        <taxon>Fungi</taxon>
        <taxon>Fungi incertae sedis</taxon>
        <taxon>Mucoromycota</taxon>
        <taxon>Mucoromycotina</taxon>
        <taxon>Mucoromycetes</taxon>
        <taxon>Mucorales</taxon>
        <taxon>Mucorineae</taxon>
        <taxon>Rhizopodaceae</taxon>
        <taxon>Rhizopus</taxon>
    </lineage>
</organism>
<dbReference type="FunFam" id="3.40.50.300:FF:000205">
    <property type="entry name" value="ABC transporter B family member 4"/>
    <property type="match status" value="2"/>
</dbReference>
<dbReference type="InterPro" id="IPR003593">
    <property type="entry name" value="AAA+_ATPase"/>
</dbReference>
<sequence length="1254" mass="139174">MPTVRDIINRDNTPTVSIVRLFRFSTLTEKFMIIAASIFAVAAGAIQPCSILIYGRYISQLTASLSHPDQLLTLTQPIINTMAYMGTAVLISAYLANCLWVMTGESQTRRIRSLYLHAVLRQDMGWFDHAEDGSLNTRLATDTQMIQDGISEKFGLLITLTAQFTAGMVVSFVEGWRLAILSFAVLPLMAITVVLMSKFMRKYIKLSQDSYADAGSVAEQTFNSIKTVFSFSLQSQMLARYEVELEKARKMGVKRGQTIGTGFAFFMLFFYFSYALILWYGSKLVSQEILTGPKVLVIFLAMMMGCLAFIRLPTNLSAVTGACGAAIKIFEVIDRVPEIDPDSTEGIIPKSVKGTIEFSQVSFKYPTRPDVTILKGLSLKIEHGMTVAFVGPSGSGKSTSIQLIQRFYDPLSGHLSLDGQDIKTLNVKWLRQQLGVVSQEPVLFNMSIRQNLLMGSPDKVSNERLIEACKEANCHLFITQLPHGYDTLVGDHGSMLSGGQKQRIAIARAILKNPPILLLDEATSALDTQSERLVQQALDKASKKRTTVVVAHRLSTVRNADLIVVMDHGDIIECGTHYDLVKINGVYADLVHKQTIGTNSSGDVKEFEQEEIDTQRTLTHQDMNVEDLKRLASQKLVLDDIVDLDTYELKLKKDKEERKVMRKQKAPTWKVLQDMRPEWWIVLCGALTSVIAGGIFPIYAFMFSKVIVLLSDPSQIMNEGPFEGTNLYALIFVFLGLVAFIGFGGQNIALEVAGENYTKRLRAKVFRSYLQQEVGFFDDEDNNTGSLVSTLAVDARNVNEMVTRVWGDVIAMFSTICIGLIVAMIYSWTLTLIVLCFSPIIITTTAYERSVQKGFEDSTKKANAHSGKVAGEAIREIRTISSLNKQAFFEERYVKSSERPHRMAVKKAYMSSIAYSLNKAINIYTMAVAFYAGVRLIMNGMIDFSQMFTSMTVIMTSSESAGRSSTFLSTFAKAKYSAIASFAVIERQPKIDPDFEGAEPSLVSGNIEFKDISFCYPARPEHKIFDGQFNLKCKTNQTVALVGPSGCGKSTIIGMIQRWYDPLGGRVIMDNMDAQSYSVKNLRSHMALVSQEPSLFDMTIEENIRFGIVDSYASPSQIEEACRAANIHEFIVGLPDGYATRVGDKGSQLSGGQKQRIAIARALIRKPKILLLDEATSALDSDSEKAVQEAIDNILNQGGRTTITIAHRLSTIQNADVICVIKEGKVIEQGTHWELLQNEGVYSELVKEQSLNVL</sequence>
<evidence type="ECO:0000256" key="3">
    <source>
        <dbReference type="ARBA" id="ARBA00022448"/>
    </source>
</evidence>
<feature type="transmembrane region" description="Helical" evidence="9">
    <location>
        <begin position="679"/>
        <end position="707"/>
    </location>
</feature>
<feature type="transmembrane region" description="Helical" evidence="9">
    <location>
        <begin position="179"/>
        <end position="197"/>
    </location>
</feature>
<dbReference type="SUPFAM" id="SSF52540">
    <property type="entry name" value="P-loop containing nucleoside triphosphate hydrolases"/>
    <property type="match status" value="2"/>
</dbReference>
<dbReference type="PANTHER" id="PTHR43394">
    <property type="entry name" value="ATP-DEPENDENT PERMEASE MDL1, MITOCHONDRIAL"/>
    <property type="match status" value="1"/>
</dbReference>
<feature type="transmembrane region" description="Helical" evidence="9">
    <location>
        <begin position="259"/>
        <end position="280"/>
    </location>
</feature>
<dbReference type="PANTHER" id="PTHR43394:SF27">
    <property type="entry name" value="ATP-DEPENDENT TRANSLOCASE ABCB1-LIKE"/>
    <property type="match status" value="1"/>
</dbReference>
<dbReference type="InterPro" id="IPR011527">
    <property type="entry name" value="ABC1_TM_dom"/>
</dbReference>
<dbReference type="Gene3D" id="1.20.1560.10">
    <property type="entry name" value="ABC transporter type 1, transmembrane domain"/>
    <property type="match status" value="1"/>
</dbReference>
<feature type="transmembrane region" description="Helical" evidence="9">
    <location>
        <begin position="920"/>
        <end position="938"/>
    </location>
</feature>
<keyword evidence="8 9" id="KW-0472">Membrane</keyword>
<evidence type="ECO:0000313" key="12">
    <source>
        <dbReference type="EMBL" id="RCI07162.1"/>
    </source>
</evidence>
<dbReference type="InterPro" id="IPR039421">
    <property type="entry name" value="Type_1_exporter"/>
</dbReference>
<dbReference type="InterPro" id="IPR036640">
    <property type="entry name" value="ABC1_TM_sf"/>
</dbReference>
<evidence type="ECO:0000256" key="9">
    <source>
        <dbReference type="SAM" id="Phobius"/>
    </source>
</evidence>
<keyword evidence="7 9" id="KW-1133">Transmembrane helix</keyword>
<dbReference type="GO" id="GO:0005524">
    <property type="term" value="F:ATP binding"/>
    <property type="evidence" value="ECO:0007669"/>
    <property type="project" value="UniProtKB-KW"/>
</dbReference>
<dbReference type="PROSITE" id="PS50929">
    <property type="entry name" value="ABC_TM1F"/>
    <property type="match status" value="2"/>
</dbReference>
<dbReference type="Gene3D" id="3.40.50.300">
    <property type="entry name" value="P-loop containing nucleotide triphosphate hydrolases"/>
    <property type="match status" value="2"/>
</dbReference>
<keyword evidence="3" id="KW-0813">Transport</keyword>
<evidence type="ECO:0000256" key="2">
    <source>
        <dbReference type="ARBA" id="ARBA00007577"/>
    </source>
</evidence>
<dbReference type="SMART" id="SM00382">
    <property type="entry name" value="AAA"/>
    <property type="match status" value="2"/>
</dbReference>
<accession>A0A367KYW6</accession>
<feature type="domain" description="ABC transmembrane type-1" evidence="11">
    <location>
        <begin position="685"/>
        <end position="973"/>
    </location>
</feature>
<dbReference type="GO" id="GO:0090374">
    <property type="term" value="P:oligopeptide export from mitochondrion"/>
    <property type="evidence" value="ECO:0007669"/>
    <property type="project" value="TreeGrafter"/>
</dbReference>
<dbReference type="Proteomes" id="UP000253551">
    <property type="component" value="Unassembled WGS sequence"/>
</dbReference>
<protein>
    <submittedName>
        <fullName evidence="12">Multidrug resistance protein 1</fullName>
    </submittedName>
</protein>
<feature type="transmembrane region" description="Helical" evidence="9">
    <location>
        <begin position="292"/>
        <end position="310"/>
    </location>
</feature>
<dbReference type="OrthoDB" id="6500128at2759"/>
<feature type="transmembrane region" description="Helical" evidence="9">
    <location>
        <begin position="832"/>
        <end position="851"/>
    </location>
</feature>
<keyword evidence="6" id="KW-0067">ATP-binding</keyword>
<dbReference type="AlphaFoldDB" id="A0A367KYW6"/>
<feature type="transmembrane region" description="Helical" evidence="9">
    <location>
        <begin position="805"/>
        <end position="826"/>
    </location>
</feature>
<dbReference type="Pfam" id="PF00664">
    <property type="entry name" value="ABC_membrane"/>
    <property type="match status" value="2"/>
</dbReference>
<feature type="transmembrane region" description="Helical" evidence="9">
    <location>
        <begin position="31"/>
        <end position="58"/>
    </location>
</feature>
<evidence type="ECO:0000256" key="8">
    <source>
        <dbReference type="ARBA" id="ARBA00023136"/>
    </source>
</evidence>
<evidence type="ECO:0000259" key="10">
    <source>
        <dbReference type="PROSITE" id="PS50893"/>
    </source>
</evidence>
<dbReference type="CDD" id="cd18577">
    <property type="entry name" value="ABC_6TM_Pgp_ABCB1_D1_like"/>
    <property type="match status" value="1"/>
</dbReference>
<feature type="transmembrane region" description="Helical" evidence="9">
    <location>
        <begin position="154"/>
        <end position="173"/>
    </location>
</feature>
<feature type="domain" description="ABC transporter" evidence="10">
    <location>
        <begin position="356"/>
        <end position="593"/>
    </location>
</feature>
<feature type="transmembrane region" description="Helical" evidence="9">
    <location>
        <begin position="727"/>
        <end position="750"/>
    </location>
</feature>
<feature type="domain" description="ABC transporter" evidence="10">
    <location>
        <begin position="1007"/>
        <end position="1248"/>
    </location>
</feature>
<dbReference type="InterPro" id="IPR017871">
    <property type="entry name" value="ABC_transporter-like_CS"/>
</dbReference>
<keyword evidence="5" id="KW-0547">Nucleotide-binding</keyword>